<name>A0ACC2GI68_DALPE</name>
<dbReference type="Proteomes" id="UP001157502">
    <property type="component" value="Chromosome 12"/>
</dbReference>
<protein>
    <submittedName>
        <fullName evidence="1">Uncharacterized protein</fullName>
    </submittedName>
</protein>
<sequence length="283" mass="31324">MKPSRGSERASSNVPKGKMPNKKGTKRRKSQENLHPGTSSTVPRPKATKNKVAAAPRKLKGQEKWKPLPKSSITALDNMLALSILSVLAVRRTEKEESQKHLNILRTRFLSKCAQLAVPVQKQETIGNALRQLKEENGKADVARKNLTMLETDLSAVVTTLEKMEEQRDSLEHQCSNLRKLLQDEEDDNQQILQLSTQGVLHLPALPPQKAGDISLQNRLLSLVPGESSTTVARRLANALQPPGPLQDARNLLERAYRHADRMVTPPTAVSQSQEVSTNLLGQ</sequence>
<gene>
    <name evidence="1" type="ORF">DPEC_G00147570</name>
</gene>
<dbReference type="EMBL" id="CM055739">
    <property type="protein sequence ID" value="KAJ8003364.1"/>
    <property type="molecule type" value="Genomic_DNA"/>
</dbReference>
<accession>A0ACC2GI68</accession>
<comment type="caution">
    <text evidence="1">The sequence shown here is derived from an EMBL/GenBank/DDBJ whole genome shotgun (WGS) entry which is preliminary data.</text>
</comment>
<reference evidence="1" key="1">
    <citation type="submission" date="2021-05" db="EMBL/GenBank/DDBJ databases">
        <authorList>
            <person name="Pan Q."/>
            <person name="Jouanno E."/>
            <person name="Zahm M."/>
            <person name="Klopp C."/>
            <person name="Cabau C."/>
            <person name="Louis A."/>
            <person name="Berthelot C."/>
            <person name="Parey E."/>
            <person name="Roest Crollius H."/>
            <person name="Montfort J."/>
            <person name="Robinson-Rechavi M."/>
            <person name="Bouchez O."/>
            <person name="Lampietro C."/>
            <person name="Lopez Roques C."/>
            <person name="Donnadieu C."/>
            <person name="Postlethwait J."/>
            <person name="Bobe J."/>
            <person name="Dillon D."/>
            <person name="Chandos A."/>
            <person name="von Hippel F."/>
            <person name="Guiguen Y."/>
        </authorList>
    </citation>
    <scope>NUCLEOTIDE SEQUENCE</scope>
    <source>
        <strain evidence="1">YG-Jan2019</strain>
    </source>
</reference>
<proteinExistence type="predicted"/>
<evidence type="ECO:0000313" key="1">
    <source>
        <dbReference type="EMBL" id="KAJ8003364.1"/>
    </source>
</evidence>
<keyword evidence="2" id="KW-1185">Reference proteome</keyword>
<evidence type="ECO:0000313" key="2">
    <source>
        <dbReference type="Proteomes" id="UP001157502"/>
    </source>
</evidence>
<organism evidence="1 2">
    <name type="scientific">Dallia pectoralis</name>
    <name type="common">Alaska blackfish</name>
    <dbReference type="NCBI Taxonomy" id="75939"/>
    <lineage>
        <taxon>Eukaryota</taxon>
        <taxon>Metazoa</taxon>
        <taxon>Chordata</taxon>
        <taxon>Craniata</taxon>
        <taxon>Vertebrata</taxon>
        <taxon>Euteleostomi</taxon>
        <taxon>Actinopterygii</taxon>
        <taxon>Neopterygii</taxon>
        <taxon>Teleostei</taxon>
        <taxon>Protacanthopterygii</taxon>
        <taxon>Esociformes</taxon>
        <taxon>Umbridae</taxon>
        <taxon>Dallia</taxon>
    </lineage>
</organism>